<dbReference type="InterPro" id="IPR021246">
    <property type="entry name" value="DUF2797"/>
</dbReference>
<dbReference type="EMBL" id="DRLD01000149">
    <property type="protein sequence ID" value="HED10098.1"/>
    <property type="molecule type" value="Genomic_DNA"/>
</dbReference>
<accession>A0A7V1LLC8</accession>
<organism evidence="1">
    <name type="scientific">Caldithrix abyssi</name>
    <dbReference type="NCBI Taxonomy" id="187145"/>
    <lineage>
        <taxon>Bacteria</taxon>
        <taxon>Pseudomonadati</taxon>
        <taxon>Calditrichota</taxon>
        <taxon>Calditrichia</taxon>
        <taxon>Calditrichales</taxon>
        <taxon>Calditrichaceae</taxon>
        <taxon>Caldithrix</taxon>
    </lineage>
</organism>
<reference evidence="1" key="1">
    <citation type="journal article" date="2020" name="mSystems">
        <title>Genome- and Community-Level Interaction Insights into Carbon Utilization and Element Cycling Functions of Hydrothermarchaeota in Hydrothermal Sediment.</title>
        <authorList>
            <person name="Zhou Z."/>
            <person name="Liu Y."/>
            <person name="Xu W."/>
            <person name="Pan J."/>
            <person name="Luo Z.H."/>
            <person name="Li M."/>
        </authorList>
    </citation>
    <scope>NUCLEOTIDE SEQUENCE [LARGE SCALE GENOMIC DNA]</scope>
    <source>
        <strain evidence="1">HyVt-456</strain>
    </source>
</reference>
<dbReference type="AlphaFoldDB" id="A0A7V1LLC8"/>
<gene>
    <name evidence="1" type="ORF">ENJ10_05385</name>
</gene>
<comment type="caution">
    <text evidence="1">The sequence shown here is derived from an EMBL/GenBank/DDBJ whole genome shotgun (WGS) entry which is preliminary data.</text>
</comment>
<proteinExistence type="predicted"/>
<sequence length="265" mass="30382">MLFEDVLTKMETEFETPVHYFLTGGSGRLDMNALIGRTLSIKFKGYRCLSCGSSKKIFRQGYCYDCFYQQPDVGDWVMRPELSTAHLDIEDRDLAYEKEVQLKPHIVYLALSSNAKVGVTRKTQIPTRWIDQGASAALEIVEAPNRYLAGITEVALKRHVADKTNWRRMLRNEISATDLYKLREELKAYIPEEVRAYFLEGKKEITRIEYPVMAYPEKVVSLNLSKTPSFSAKLNGIKGQYLIFENNIVFNIRSNEGTVVELKAD</sequence>
<protein>
    <submittedName>
        <fullName evidence="1">DUF2797 domain-containing protein</fullName>
    </submittedName>
</protein>
<evidence type="ECO:0000313" key="1">
    <source>
        <dbReference type="EMBL" id="HED10098.1"/>
    </source>
</evidence>
<dbReference type="Pfam" id="PF10977">
    <property type="entry name" value="DUF2797"/>
    <property type="match status" value="1"/>
</dbReference>
<dbReference type="Proteomes" id="UP000886005">
    <property type="component" value="Unassembled WGS sequence"/>
</dbReference>
<name>A0A7V1LLC8_CALAY</name>